<dbReference type="GO" id="GO:0016758">
    <property type="term" value="F:hexosyltransferase activity"/>
    <property type="evidence" value="ECO:0007669"/>
    <property type="project" value="UniProtKB-ARBA"/>
</dbReference>
<dbReference type="Gene3D" id="3.90.550.10">
    <property type="entry name" value="Spore Coat Polysaccharide Biosynthesis Protein SpsA, Chain A"/>
    <property type="match status" value="1"/>
</dbReference>
<dbReference type="HOGENOM" id="CLU_025996_25_1_2"/>
<sequence length="506" mass="59164">MTYKVSIIIPVYNAAEFIIRDTLKSIENQTMDFEDIEVILVNDCSTDNTAKVINEYAKEHENIVPINLKENNGQPGIPRNIGITYASADYLMFLDQDDTFKKNACETLYNKISTENVDMVCGNHNIVSNGRSNICFNFDWAEEDEIKINKIDENPNFLTMGVAAWSKILRREFVLDNNLKFTEGVGEDIFFSIRALLLAEGIILLKNFIVVDYLVRGESLSHQVNAEYLDEFCEFYLNFFNYCEKNIKNDNLYHPLFNGRLNHVLSMLFFADLYFDDLSWVLIKIHELFKKVAEKPFVFEDTSYRIFFDTLIKDEYPFENSINIYSAIKSNRERKFDKGVKYLEQEAKLYIDNGNGFNEKDSIIANYKIYEFNEVEFNLENFKNIKRIRFDPITWNFINCVIHEIKTNNGDLLYEAINSINRRELYGLNKEEQSSNRNSKENIRYKSSDDSSAEGIADIFLTTDSQYLLYGDFNNLKSIKINFEVNLIDNNEVSKIVENLIENYDH</sequence>
<reference evidence="2 3" key="1">
    <citation type="journal article" date="2010" name="PLoS ONE">
        <title>The genome sequence of the rumen methanogen Methanobrevibacter ruminantium reveals new possibilities for controlling ruminant methane emissions.</title>
        <authorList>
            <person name="Leahy S.C."/>
            <person name="Kelly W.J."/>
            <person name="Altermann E."/>
            <person name="Ronimus R.S."/>
            <person name="Yeoman C.J."/>
            <person name="Pacheco D.M."/>
            <person name="Li D."/>
            <person name="Kong Z."/>
            <person name="McTavish S."/>
            <person name="Sang C."/>
            <person name="Lambie S.C."/>
            <person name="Janssen P.H."/>
            <person name="Dey D."/>
            <person name="Attwood G.T."/>
        </authorList>
    </citation>
    <scope>NUCLEOTIDE SEQUENCE [LARGE SCALE GENOMIC DNA]</scope>
    <source>
        <strain evidence="3">ATCC 35063 / DSM 1093 / JCM 13430 / OCM 146 / M1</strain>
    </source>
</reference>
<dbReference type="Pfam" id="PF00535">
    <property type="entry name" value="Glycos_transf_2"/>
    <property type="match status" value="1"/>
</dbReference>
<dbReference type="CDD" id="cd00761">
    <property type="entry name" value="Glyco_tranf_GTA_type"/>
    <property type="match status" value="1"/>
</dbReference>
<dbReference type="STRING" id="634498.mru_1064"/>
<dbReference type="eggNOG" id="arCOG01381">
    <property type="taxonomic scope" value="Archaea"/>
</dbReference>
<dbReference type="KEGG" id="mru:mru_1064"/>
<protein>
    <submittedName>
        <fullName evidence="2">Glycosyl transferase GT2 family</fullName>
    </submittedName>
</protein>
<evidence type="ECO:0000259" key="1">
    <source>
        <dbReference type="Pfam" id="PF00535"/>
    </source>
</evidence>
<keyword evidence="3" id="KW-1185">Reference proteome</keyword>
<dbReference type="OrthoDB" id="46222at2157"/>
<evidence type="ECO:0000313" key="2">
    <source>
        <dbReference type="EMBL" id="ADC46915.1"/>
    </source>
</evidence>
<keyword evidence="2" id="KW-0808">Transferase</keyword>
<dbReference type="InterPro" id="IPR001173">
    <property type="entry name" value="Glyco_trans_2-like"/>
</dbReference>
<accession>D3E304</accession>
<dbReference type="GeneID" id="8770716"/>
<dbReference type="SUPFAM" id="SSF53448">
    <property type="entry name" value="Nucleotide-diphospho-sugar transferases"/>
    <property type="match status" value="1"/>
</dbReference>
<feature type="domain" description="Glycosyltransferase 2-like" evidence="1">
    <location>
        <begin position="6"/>
        <end position="132"/>
    </location>
</feature>
<name>D3E304_METRM</name>
<dbReference type="RefSeq" id="WP_012955865.1">
    <property type="nucleotide sequence ID" value="NC_013790.1"/>
</dbReference>
<dbReference type="AlphaFoldDB" id="D3E304"/>
<proteinExistence type="predicted"/>
<dbReference type="Proteomes" id="UP000008680">
    <property type="component" value="Chromosome"/>
</dbReference>
<evidence type="ECO:0000313" key="3">
    <source>
        <dbReference type="Proteomes" id="UP000008680"/>
    </source>
</evidence>
<dbReference type="InterPro" id="IPR029044">
    <property type="entry name" value="Nucleotide-diphossugar_trans"/>
</dbReference>
<dbReference type="PATRIC" id="fig|634498.28.peg.1064"/>
<organism evidence="2 3">
    <name type="scientific">Methanobrevibacter ruminantium (strain ATCC 35063 / DSM 1093 / JCM 13430 / OCM 146 / M1)</name>
    <name type="common">Methanobacterium ruminantium</name>
    <dbReference type="NCBI Taxonomy" id="634498"/>
    <lineage>
        <taxon>Archaea</taxon>
        <taxon>Methanobacteriati</taxon>
        <taxon>Methanobacteriota</taxon>
        <taxon>Methanomada group</taxon>
        <taxon>Methanobacteria</taxon>
        <taxon>Methanobacteriales</taxon>
        <taxon>Methanobacteriaceae</taxon>
        <taxon>Methanobrevibacter</taxon>
    </lineage>
</organism>
<dbReference type="CAZy" id="GT2">
    <property type="family name" value="Glycosyltransferase Family 2"/>
</dbReference>
<gene>
    <name evidence="2" type="ordered locus">mru_1064</name>
</gene>
<dbReference type="PANTHER" id="PTHR22916:SF3">
    <property type="entry name" value="UDP-GLCNAC:BETAGAL BETA-1,3-N-ACETYLGLUCOSAMINYLTRANSFERASE-LIKE PROTEIN 1"/>
    <property type="match status" value="1"/>
</dbReference>
<dbReference type="PANTHER" id="PTHR22916">
    <property type="entry name" value="GLYCOSYLTRANSFERASE"/>
    <property type="match status" value="1"/>
</dbReference>
<dbReference type="EMBL" id="CP001719">
    <property type="protein sequence ID" value="ADC46915.1"/>
    <property type="molecule type" value="Genomic_DNA"/>
</dbReference>